<proteinExistence type="predicted"/>
<gene>
    <name evidence="2" type="ORF">PADG_12020</name>
</gene>
<dbReference type="OrthoDB" id="10546676at2759"/>
<dbReference type="InParanoid" id="A0A0A0HRQ0"/>
<feature type="region of interest" description="Disordered" evidence="1">
    <location>
        <begin position="84"/>
        <end position="113"/>
    </location>
</feature>
<dbReference type="RefSeq" id="XP_010761609.1">
    <property type="nucleotide sequence ID" value="XM_010763307.1"/>
</dbReference>
<evidence type="ECO:0000313" key="3">
    <source>
        <dbReference type="Proteomes" id="UP000001628"/>
    </source>
</evidence>
<name>A0A0A0HRQ0_PARBD</name>
<organism evidence="2 3">
    <name type="scientific">Paracoccidioides brasiliensis (strain Pb18)</name>
    <dbReference type="NCBI Taxonomy" id="502780"/>
    <lineage>
        <taxon>Eukaryota</taxon>
        <taxon>Fungi</taxon>
        <taxon>Dikarya</taxon>
        <taxon>Ascomycota</taxon>
        <taxon>Pezizomycotina</taxon>
        <taxon>Eurotiomycetes</taxon>
        <taxon>Eurotiomycetidae</taxon>
        <taxon>Onygenales</taxon>
        <taxon>Ajellomycetaceae</taxon>
        <taxon>Paracoccidioides</taxon>
    </lineage>
</organism>
<dbReference type="VEuPathDB" id="FungiDB:PADG_12020"/>
<sequence>MALESPVIGPCRLALTLTSLCRRHHHLRKSTITSQYLSVFSGQNTREGVVDELTFTERAILLYYTVVIVAAAKRFSCSRQLNKSDGQQSTWVPCKPNRIKGDSPIAHAGRGTE</sequence>
<dbReference type="HOGENOM" id="CLU_2134286_0_0_1"/>
<dbReference type="EMBL" id="KN275963">
    <property type="protein sequence ID" value="KGM91879.1"/>
    <property type="molecule type" value="Genomic_DNA"/>
</dbReference>
<dbReference type="AlphaFoldDB" id="A0A0A0HRQ0"/>
<evidence type="ECO:0000313" key="2">
    <source>
        <dbReference type="EMBL" id="KGM91879.1"/>
    </source>
</evidence>
<dbReference type="KEGG" id="pbn:PADG_12020"/>
<evidence type="ECO:0000256" key="1">
    <source>
        <dbReference type="SAM" id="MobiDB-lite"/>
    </source>
</evidence>
<protein>
    <submittedName>
        <fullName evidence="2">Uncharacterized protein</fullName>
    </submittedName>
</protein>
<accession>A0A0A0HRQ0</accession>
<dbReference type="GeneID" id="22587917"/>
<dbReference type="Proteomes" id="UP000001628">
    <property type="component" value="Unassembled WGS sequence"/>
</dbReference>
<reference evidence="2 3" key="1">
    <citation type="journal article" date="2011" name="PLoS Genet.">
        <title>Comparative genomic analysis of human fungal pathogens causing paracoccidioidomycosis.</title>
        <authorList>
            <person name="Desjardins C.A."/>
            <person name="Champion M.D."/>
            <person name="Holder J.W."/>
            <person name="Muszewska A."/>
            <person name="Goldberg J."/>
            <person name="Bailao A.M."/>
            <person name="Brigido M.M."/>
            <person name="Ferreira M.E."/>
            <person name="Garcia A.M."/>
            <person name="Grynberg M."/>
            <person name="Gujja S."/>
            <person name="Heiman D.I."/>
            <person name="Henn M.R."/>
            <person name="Kodira C.D."/>
            <person name="Leon-Narvaez H."/>
            <person name="Longo L.V."/>
            <person name="Ma L.J."/>
            <person name="Malavazi I."/>
            <person name="Matsuo A.L."/>
            <person name="Morais F.V."/>
            <person name="Pereira M."/>
            <person name="Rodriguez-Brito S."/>
            <person name="Sakthikumar S."/>
            <person name="Salem-Izacc S.M."/>
            <person name="Sykes S.M."/>
            <person name="Teixeira M.M."/>
            <person name="Vallejo M.C."/>
            <person name="Walter M.E."/>
            <person name="Yandava C."/>
            <person name="Young S."/>
            <person name="Zeng Q."/>
            <person name="Zucker J."/>
            <person name="Felipe M.S."/>
            <person name="Goldman G.H."/>
            <person name="Haas B.J."/>
            <person name="McEwen J.G."/>
            <person name="Nino-Vega G."/>
            <person name="Puccia R."/>
            <person name="San-Blas G."/>
            <person name="Soares C.M."/>
            <person name="Birren B.W."/>
            <person name="Cuomo C.A."/>
        </authorList>
    </citation>
    <scope>NUCLEOTIDE SEQUENCE [LARGE SCALE GENOMIC DNA]</scope>
    <source>
        <strain evidence="2 3">Pb18</strain>
    </source>
</reference>
<keyword evidence="3" id="KW-1185">Reference proteome</keyword>